<dbReference type="Proteomes" id="UP000691718">
    <property type="component" value="Unassembled WGS sequence"/>
</dbReference>
<evidence type="ECO:0000313" key="1">
    <source>
        <dbReference type="EMBL" id="CAG4953128.1"/>
    </source>
</evidence>
<evidence type="ECO:0000313" key="2">
    <source>
        <dbReference type="Proteomes" id="UP000691718"/>
    </source>
</evidence>
<accession>A0A8S3WD18</accession>
<reference evidence="1" key="1">
    <citation type="submission" date="2021-04" db="EMBL/GenBank/DDBJ databases">
        <authorList>
            <person name="Tunstrom K."/>
        </authorList>
    </citation>
    <scope>NUCLEOTIDE SEQUENCE</scope>
</reference>
<gene>
    <name evidence="1" type="ORF">PAPOLLO_LOCUS4796</name>
</gene>
<comment type="caution">
    <text evidence="1">The sequence shown here is derived from an EMBL/GenBank/DDBJ whole genome shotgun (WGS) entry which is preliminary data.</text>
</comment>
<dbReference type="OrthoDB" id="4327074at2759"/>
<organism evidence="1 2">
    <name type="scientific">Parnassius apollo</name>
    <name type="common">Apollo butterfly</name>
    <name type="synonym">Papilio apollo</name>
    <dbReference type="NCBI Taxonomy" id="110799"/>
    <lineage>
        <taxon>Eukaryota</taxon>
        <taxon>Metazoa</taxon>
        <taxon>Ecdysozoa</taxon>
        <taxon>Arthropoda</taxon>
        <taxon>Hexapoda</taxon>
        <taxon>Insecta</taxon>
        <taxon>Pterygota</taxon>
        <taxon>Neoptera</taxon>
        <taxon>Endopterygota</taxon>
        <taxon>Lepidoptera</taxon>
        <taxon>Glossata</taxon>
        <taxon>Ditrysia</taxon>
        <taxon>Papilionoidea</taxon>
        <taxon>Papilionidae</taxon>
        <taxon>Parnassiinae</taxon>
        <taxon>Parnassini</taxon>
        <taxon>Parnassius</taxon>
        <taxon>Parnassius</taxon>
    </lineage>
</organism>
<name>A0A8S3WD18_PARAO</name>
<proteinExistence type="predicted"/>
<dbReference type="AlphaFoldDB" id="A0A8S3WD18"/>
<protein>
    <submittedName>
        <fullName evidence="1">(apollo) hypothetical protein</fullName>
    </submittedName>
</protein>
<keyword evidence="2" id="KW-1185">Reference proteome</keyword>
<dbReference type="EMBL" id="CAJQZP010000287">
    <property type="protein sequence ID" value="CAG4953128.1"/>
    <property type="molecule type" value="Genomic_DNA"/>
</dbReference>
<sequence>MDIENMLVILREDLREELSDCVPAPASGVIITAEDFNDGNDDRLSDNSQEVLHVIPENKNIKQNRMVYTDAEIAKFLTEFDTSDV</sequence>